<protein>
    <submittedName>
        <fullName evidence="1">Uncharacterized protein</fullName>
    </submittedName>
</protein>
<gene>
    <name evidence="1" type="ORF">AVEN_101057_1</name>
</gene>
<proteinExistence type="predicted"/>
<name>A0A4Y2FT36_ARAVE</name>
<dbReference type="Proteomes" id="UP000499080">
    <property type="component" value="Unassembled WGS sequence"/>
</dbReference>
<organism evidence="1 2">
    <name type="scientific">Araneus ventricosus</name>
    <name type="common">Orbweaver spider</name>
    <name type="synonym">Epeira ventricosa</name>
    <dbReference type="NCBI Taxonomy" id="182803"/>
    <lineage>
        <taxon>Eukaryota</taxon>
        <taxon>Metazoa</taxon>
        <taxon>Ecdysozoa</taxon>
        <taxon>Arthropoda</taxon>
        <taxon>Chelicerata</taxon>
        <taxon>Arachnida</taxon>
        <taxon>Araneae</taxon>
        <taxon>Araneomorphae</taxon>
        <taxon>Entelegynae</taxon>
        <taxon>Araneoidea</taxon>
        <taxon>Araneidae</taxon>
        <taxon>Araneus</taxon>
    </lineage>
</organism>
<evidence type="ECO:0000313" key="1">
    <source>
        <dbReference type="EMBL" id="GBM44682.1"/>
    </source>
</evidence>
<evidence type="ECO:0000313" key="2">
    <source>
        <dbReference type="Proteomes" id="UP000499080"/>
    </source>
</evidence>
<sequence>MPYTVRVGYCRCGQMNKEMYHSEIVAVQYATLLKDIFKFLNRLTCHSLRLEYFVIFHQQTLRSEWRCSDSNITSLLSWHPCRLVEGDAC</sequence>
<dbReference type="AlphaFoldDB" id="A0A4Y2FT36"/>
<comment type="caution">
    <text evidence="1">The sequence shown here is derived from an EMBL/GenBank/DDBJ whole genome shotgun (WGS) entry which is preliminary data.</text>
</comment>
<keyword evidence="2" id="KW-1185">Reference proteome</keyword>
<accession>A0A4Y2FT36</accession>
<reference evidence="1 2" key="1">
    <citation type="journal article" date="2019" name="Sci. Rep.">
        <title>Orb-weaving spider Araneus ventricosus genome elucidates the spidroin gene catalogue.</title>
        <authorList>
            <person name="Kono N."/>
            <person name="Nakamura H."/>
            <person name="Ohtoshi R."/>
            <person name="Moran D.A.P."/>
            <person name="Shinohara A."/>
            <person name="Yoshida Y."/>
            <person name="Fujiwara M."/>
            <person name="Mori M."/>
            <person name="Tomita M."/>
            <person name="Arakawa K."/>
        </authorList>
    </citation>
    <scope>NUCLEOTIDE SEQUENCE [LARGE SCALE GENOMIC DNA]</scope>
</reference>
<dbReference type="EMBL" id="BGPR01001073">
    <property type="protein sequence ID" value="GBM44682.1"/>
    <property type="molecule type" value="Genomic_DNA"/>
</dbReference>